<name>A0A1I1NFE5_9GAMM</name>
<organism evidence="3 4">
    <name type="scientific">Thiohalospira halophila DSM 15071</name>
    <dbReference type="NCBI Taxonomy" id="1123397"/>
    <lineage>
        <taxon>Bacteria</taxon>
        <taxon>Pseudomonadati</taxon>
        <taxon>Pseudomonadota</taxon>
        <taxon>Gammaproteobacteria</taxon>
        <taxon>Thiohalospirales</taxon>
        <taxon>Thiohalospiraceae</taxon>
        <taxon>Thiohalospira</taxon>
    </lineage>
</organism>
<reference evidence="3 4" key="1">
    <citation type="submission" date="2016-10" db="EMBL/GenBank/DDBJ databases">
        <authorList>
            <person name="de Groot N.N."/>
        </authorList>
    </citation>
    <scope>NUCLEOTIDE SEQUENCE [LARGE SCALE GENOMIC DNA]</scope>
    <source>
        <strain evidence="3 4">HL3</strain>
    </source>
</reference>
<evidence type="ECO:0000256" key="1">
    <source>
        <dbReference type="PIRSR" id="PIRSR620023-1"/>
    </source>
</evidence>
<evidence type="ECO:0000313" key="3">
    <source>
        <dbReference type="EMBL" id="SFC96257.1"/>
    </source>
</evidence>
<dbReference type="Gene3D" id="3.40.50.2000">
    <property type="entry name" value="Glycogen Phosphorylase B"/>
    <property type="match status" value="1"/>
</dbReference>
<protein>
    <submittedName>
        <fullName evidence="3">UDP-2,4-diacetamido-2,4,6-trideoxy-beta-L-altropyranose hydrolase</fullName>
    </submittedName>
</protein>
<dbReference type="GO" id="GO:0016757">
    <property type="term" value="F:glycosyltransferase activity"/>
    <property type="evidence" value="ECO:0007669"/>
    <property type="project" value="TreeGrafter"/>
</dbReference>
<keyword evidence="4" id="KW-1185">Reference proteome</keyword>
<dbReference type="STRING" id="1123397.SAMN05660831_00252"/>
<dbReference type="InterPro" id="IPR020023">
    <property type="entry name" value="PseG"/>
</dbReference>
<dbReference type="SUPFAM" id="SSF53756">
    <property type="entry name" value="UDP-Glycosyltransferase/glycogen phosphorylase"/>
    <property type="match status" value="1"/>
</dbReference>
<feature type="active site" description="Proton acceptor" evidence="1">
    <location>
        <position position="17"/>
    </location>
</feature>
<dbReference type="PANTHER" id="PTHR21015:SF22">
    <property type="entry name" value="GLYCOSYLTRANSFERASE"/>
    <property type="match status" value="1"/>
</dbReference>
<dbReference type="RefSeq" id="WP_093426937.1">
    <property type="nucleotide sequence ID" value="NZ_FOMJ01000001.1"/>
</dbReference>
<proteinExistence type="predicted"/>
<evidence type="ECO:0000313" key="4">
    <source>
        <dbReference type="Proteomes" id="UP000198611"/>
    </source>
</evidence>
<dbReference type="PANTHER" id="PTHR21015">
    <property type="entry name" value="UDP-N-ACETYLGLUCOSAMINE--N-ACETYLMURAMYL-(PENTAPEPTIDE) PYROPHOSPHORYL-UNDECAPRENOL N-ACETYLGLUCOSAMINE TRANSFERASE 1"/>
    <property type="match status" value="1"/>
</dbReference>
<dbReference type="AlphaFoldDB" id="A0A1I1NFE5"/>
<gene>
    <name evidence="3" type="ORF">SAMN05660831_00252</name>
</gene>
<dbReference type="EMBL" id="FOMJ01000001">
    <property type="protein sequence ID" value="SFC96257.1"/>
    <property type="molecule type" value="Genomic_DNA"/>
</dbReference>
<dbReference type="Gene3D" id="3.40.50.11190">
    <property type="match status" value="1"/>
</dbReference>
<evidence type="ECO:0000256" key="2">
    <source>
        <dbReference type="PIRSR" id="PIRSR620023-2"/>
    </source>
</evidence>
<dbReference type="OrthoDB" id="9788924at2"/>
<feature type="binding site" evidence="2">
    <location>
        <position position="172"/>
    </location>
    <ligand>
        <name>substrate</name>
    </ligand>
</feature>
<dbReference type="NCBIfam" id="TIGR03590">
    <property type="entry name" value="PseG"/>
    <property type="match status" value="1"/>
</dbReference>
<keyword evidence="3" id="KW-0378">Hydrolase</keyword>
<sequence>MKVAIRVDASATIGTGHLVRCRTLANALQARGASVQFIGRAHAGHGLDGLQEEGFTAAALPAPNKAAAAAASEDYAHWLGVSQEQDAKETIAALEGSPDWLVVDHYGLDAEWEKRLRPHTGQILAIDDLANRAHDCDALVDQNYSPTAGNRYTDLVPPDTTQLLGPTYALLRPEYAEERQKRRPHGGVMERIFVFFGGTDPDNLTGRALSALSDPVFTDVAVDVVVGPNNPHREELEAQAGARPGITLHPPRPHLADLMAAADLAIGAGGTTTWERFCVGLPALVVSIADNQRPACEALAADDLIAYLGHHDQVTAAGLREAVQALRGNPEHLRQLAEAGRRTVDGAGTQRVVDHLTRTL</sequence>
<dbReference type="Proteomes" id="UP000198611">
    <property type="component" value="Unassembled WGS sequence"/>
</dbReference>
<dbReference type="GO" id="GO:0016787">
    <property type="term" value="F:hydrolase activity"/>
    <property type="evidence" value="ECO:0007669"/>
    <property type="project" value="UniProtKB-KW"/>
</dbReference>
<feature type="binding site" evidence="2">
    <location>
        <position position="275"/>
    </location>
    <ligand>
        <name>substrate</name>
    </ligand>
</feature>
<accession>A0A1I1NFE5</accession>